<comment type="catalytic activity">
    <reaction evidence="1 9">
        <text>a 1,2-diacyl-sn-glycero-3-phosphocholine + H2O = a 1,2-diacyl-sn-glycero-3-phosphate + choline + H(+)</text>
        <dbReference type="Rhea" id="RHEA:14445"/>
        <dbReference type="ChEBI" id="CHEBI:15354"/>
        <dbReference type="ChEBI" id="CHEBI:15377"/>
        <dbReference type="ChEBI" id="CHEBI:15378"/>
        <dbReference type="ChEBI" id="CHEBI:57643"/>
        <dbReference type="ChEBI" id="CHEBI:58608"/>
        <dbReference type="EC" id="3.1.4.4"/>
    </reaction>
</comment>
<dbReference type="GO" id="GO:0035556">
    <property type="term" value="P:intracellular signal transduction"/>
    <property type="evidence" value="ECO:0007669"/>
    <property type="project" value="InterPro"/>
</dbReference>
<proteinExistence type="inferred from homology"/>
<keyword evidence="6" id="KW-0443">Lipid metabolism</keyword>
<dbReference type="EC" id="3.1.4.4" evidence="9"/>
<dbReference type="SMART" id="SM00155">
    <property type="entry name" value="PLDc"/>
    <property type="match status" value="2"/>
</dbReference>
<dbReference type="GO" id="GO:0009395">
    <property type="term" value="P:phospholipid catabolic process"/>
    <property type="evidence" value="ECO:0007669"/>
    <property type="project" value="TreeGrafter"/>
</dbReference>
<sequence>MAVSDVSTLNRSISMLIESTEEMSNKNESTQSLEIEQPVQKHSAFDCFQLIEQQFSPDSEFDETLGIEGLDEVTVVTIGGEEIIIKRQPDEATQAASEIPFNTIFKTPEKFKQKQRKLYLPNTEINVEITDFDRNVTYHLLNPNLYTITLKHGQFTWQIKRRYADFQKLHTQLMVFKASLNIPFPTKAHKQLRESFRMTKLNQTTLSDDQIRNATTLDVNDVTNKDAKDDKKKKKKGALPRFPNKPDALVPFESIPGRMKQLEDFLKNLLAISIYRQHPETVEFLEVSPLSFISALGGKGKEGALKKRSGSTRPSQRGCDCFGCCSNDCCFRLNQFCSTGVCSRWRNCWFFVKDTFFGYIRQKDGVVRGVGLFDQGFDVSQGVYSTGMRNGIQLYTHSRFVMLKGSTRRSTKEWLDYIKHVASNQASQFVTANPHNSFAPVRTGISAGWFVDGASYMSCVADALEKAQEEIYIADWWLSPEIYMKRPAIDGFYWRLDKILLRKAKQGVKIFVLLYKELEVALGINSFYSKQRLTALHENIRVLRHPDHARAGVFFWAHHEKLVVIDQTYAFVGGIDLCYGRWDDHMHRLTDLGSISTPLQNPISMLIKGAQNIFTKVPGSMDTVDSSTPIPNKRVIKVEDPEDAFMKQVADLKPGHKPNTPEMERRNRLSAVKDKVKTKGRDFMNLLSLNESEIPVENEKNKPDACRNLHFNDDEMKEAACGGMEDPSNNYTDPMIETLTGQAKLWIGKDYCNFIYKDFINLELPHDDFVDRTQTPRMPWHDIATVVVGSSARDVARHFIQRWNAVKLEKARDNLSYPYLMPRTYQEIKVDPNFISIPLHRVSCQVLRSSSSWSAGFLDPEYVEQSIHEAYIDTITKAQHYIYIENQFFISMERGNLYVKNGIVERLYERIMRAVKENKVFRVFVVMPLLPGFEGDVGGTSGNAVRVITHWNYSSINRGQYSLISRLITAGVEDPFQYISFHSLRTHSVLNGSPITELIYVHSKLLICDDKTIICGSANINDRSLIGKRDSEVAVIIQDESFEEGRMNGETFPSGLYAGRLRRFLFREHLGILEPKPKSHNIDINDPISDQFYNGIWRRTSNRNTRIFDEVFKCIPTNNTQSFAQLKAYLEEDPLCKTDVKAAEERIKQIEGYLVDLPLEFLKNEVLTPPATSKEGMMPNVLWV</sequence>
<comment type="similarity">
    <text evidence="2 9">Belongs to the phospholipase D family.</text>
</comment>
<dbReference type="Gene3D" id="2.30.29.30">
    <property type="entry name" value="Pleckstrin-homology domain (PH domain)/Phosphotyrosine-binding domain (PTB)"/>
    <property type="match status" value="1"/>
</dbReference>
<dbReference type="Pfam" id="PF00614">
    <property type="entry name" value="PLDc"/>
    <property type="match status" value="1"/>
</dbReference>
<dbReference type="PIRSF" id="PIRSF009376">
    <property type="entry name" value="Phospholipase_D_euk"/>
    <property type="match status" value="1"/>
</dbReference>
<dbReference type="InterPro" id="IPR036871">
    <property type="entry name" value="PX_dom_sf"/>
</dbReference>
<dbReference type="InterPro" id="IPR015679">
    <property type="entry name" value="PLipase_D_fam"/>
</dbReference>
<reference evidence="12" key="1">
    <citation type="submission" date="2018-07" db="EMBL/GenBank/DDBJ databases">
        <authorList>
            <person name="Quirk P.G."/>
            <person name="Krulwich T.A."/>
        </authorList>
    </citation>
    <scope>NUCLEOTIDE SEQUENCE</scope>
</reference>
<dbReference type="SMART" id="SM00312">
    <property type="entry name" value="PX"/>
    <property type="match status" value="1"/>
</dbReference>
<name>A0A336MK21_CULSO</name>
<dbReference type="PANTHER" id="PTHR18896:SF76">
    <property type="entry name" value="PHOSPHOLIPASE"/>
    <property type="match status" value="1"/>
</dbReference>
<evidence type="ECO:0000256" key="6">
    <source>
        <dbReference type="ARBA" id="ARBA00023098"/>
    </source>
</evidence>
<dbReference type="CDD" id="cd09141">
    <property type="entry name" value="PLDc_vPLD1_2_yPLD_like_2"/>
    <property type="match status" value="1"/>
</dbReference>
<keyword evidence="4 9" id="KW-0378">Hydrolase</keyword>
<dbReference type="Pfam" id="PF00787">
    <property type="entry name" value="PX"/>
    <property type="match status" value="1"/>
</dbReference>
<evidence type="ECO:0000313" key="12">
    <source>
        <dbReference type="EMBL" id="SSX30754.1"/>
    </source>
</evidence>
<dbReference type="Gene3D" id="3.30.870.10">
    <property type="entry name" value="Endonuclease Chain A"/>
    <property type="match status" value="2"/>
</dbReference>
<feature type="domain" description="PLD phosphodiesterase" evidence="10">
    <location>
        <begin position="554"/>
        <end position="581"/>
    </location>
</feature>
<dbReference type="PROSITE" id="PS50195">
    <property type="entry name" value="PX"/>
    <property type="match status" value="1"/>
</dbReference>
<evidence type="ECO:0000256" key="4">
    <source>
        <dbReference type="ARBA" id="ARBA00022801"/>
    </source>
</evidence>
<comment type="subcellular location">
    <subcellularLocation>
        <location evidence="8">Endomembrane system</location>
        <topology evidence="8">Lipid-anchor</topology>
    </subcellularLocation>
</comment>
<evidence type="ECO:0000259" key="10">
    <source>
        <dbReference type="PROSITE" id="PS50035"/>
    </source>
</evidence>
<dbReference type="GO" id="GO:0004630">
    <property type="term" value="F:phospholipase D activity"/>
    <property type="evidence" value="ECO:0007669"/>
    <property type="project" value="UniProtKB-UniRule"/>
</dbReference>
<dbReference type="CDD" id="cd09138">
    <property type="entry name" value="PLDc_vPLD1_2_yPLD_like_1"/>
    <property type="match status" value="1"/>
</dbReference>
<accession>A0A336MK21</accession>
<dbReference type="FunFam" id="2.30.29.30:FF:000351">
    <property type="entry name" value="Phospholipase"/>
    <property type="match status" value="1"/>
</dbReference>
<dbReference type="InterPro" id="IPR001736">
    <property type="entry name" value="PLipase_D/transphosphatidylase"/>
</dbReference>
<dbReference type="InterPro" id="IPR016555">
    <property type="entry name" value="PLipase_D_euk"/>
</dbReference>
<dbReference type="SUPFAM" id="SSF50729">
    <property type="entry name" value="PH domain-like"/>
    <property type="match status" value="1"/>
</dbReference>
<evidence type="ECO:0000256" key="7">
    <source>
        <dbReference type="ARBA" id="ARBA00023288"/>
    </source>
</evidence>
<dbReference type="InterPro" id="IPR011993">
    <property type="entry name" value="PH-like_dom_sf"/>
</dbReference>
<dbReference type="InterPro" id="IPR001683">
    <property type="entry name" value="PX_dom"/>
</dbReference>
<organism evidence="12">
    <name type="scientific">Culicoides sonorensis</name>
    <name type="common">Biting midge</name>
    <dbReference type="NCBI Taxonomy" id="179676"/>
    <lineage>
        <taxon>Eukaryota</taxon>
        <taxon>Metazoa</taxon>
        <taxon>Ecdysozoa</taxon>
        <taxon>Arthropoda</taxon>
        <taxon>Hexapoda</taxon>
        <taxon>Insecta</taxon>
        <taxon>Pterygota</taxon>
        <taxon>Neoptera</taxon>
        <taxon>Endopterygota</taxon>
        <taxon>Diptera</taxon>
        <taxon>Nematocera</taxon>
        <taxon>Chironomoidea</taxon>
        <taxon>Ceratopogonidae</taxon>
        <taxon>Ceratopogoninae</taxon>
        <taxon>Culicoides</taxon>
        <taxon>Monoculicoides</taxon>
    </lineage>
</organism>
<dbReference type="Gene3D" id="3.30.1520.10">
    <property type="entry name" value="Phox-like domain"/>
    <property type="match status" value="1"/>
</dbReference>
<keyword evidence="7" id="KW-0449">Lipoprotein</keyword>
<evidence type="ECO:0000256" key="1">
    <source>
        <dbReference type="ARBA" id="ARBA00000798"/>
    </source>
</evidence>
<dbReference type="InterPro" id="IPR025202">
    <property type="entry name" value="PLD-like_dom"/>
</dbReference>
<dbReference type="GO" id="GO:0060627">
    <property type="term" value="P:regulation of vesicle-mediated transport"/>
    <property type="evidence" value="ECO:0007669"/>
    <property type="project" value="TreeGrafter"/>
</dbReference>
<dbReference type="GO" id="GO:0012505">
    <property type="term" value="C:endomembrane system"/>
    <property type="evidence" value="ECO:0007669"/>
    <property type="project" value="UniProtKB-SubCell"/>
</dbReference>
<dbReference type="VEuPathDB" id="VectorBase:CSON002849"/>
<dbReference type="EMBL" id="UFQT01001485">
    <property type="protein sequence ID" value="SSX30754.1"/>
    <property type="molecule type" value="Genomic_DNA"/>
</dbReference>
<feature type="domain" description="PLD phosphodiesterase" evidence="10">
    <location>
        <begin position="997"/>
        <end position="1024"/>
    </location>
</feature>
<gene>
    <name evidence="12" type="primary">CSON002849</name>
</gene>
<evidence type="ECO:0000256" key="2">
    <source>
        <dbReference type="ARBA" id="ARBA00008664"/>
    </source>
</evidence>
<dbReference type="CDD" id="cd01254">
    <property type="entry name" value="PH_PLD"/>
    <property type="match status" value="1"/>
</dbReference>
<evidence type="ECO:0000256" key="3">
    <source>
        <dbReference type="ARBA" id="ARBA00022737"/>
    </source>
</evidence>
<dbReference type="GO" id="GO:0006654">
    <property type="term" value="P:phosphatidic acid biosynthetic process"/>
    <property type="evidence" value="ECO:0007669"/>
    <property type="project" value="InterPro"/>
</dbReference>
<protein>
    <recommendedName>
        <fullName evidence="9">Phospholipase</fullName>
        <ecNumber evidence="9">3.1.4.4</ecNumber>
    </recommendedName>
</protein>
<dbReference type="AlphaFoldDB" id="A0A336MK21"/>
<evidence type="ECO:0000256" key="5">
    <source>
        <dbReference type="ARBA" id="ARBA00022963"/>
    </source>
</evidence>
<dbReference type="Pfam" id="PF13091">
    <property type="entry name" value="PLDc_2"/>
    <property type="match status" value="1"/>
</dbReference>
<dbReference type="GO" id="GO:0035091">
    <property type="term" value="F:phosphatidylinositol binding"/>
    <property type="evidence" value="ECO:0007669"/>
    <property type="project" value="InterPro"/>
</dbReference>
<dbReference type="SUPFAM" id="SSF56024">
    <property type="entry name" value="Phospholipase D/nuclease"/>
    <property type="match status" value="2"/>
</dbReference>
<evidence type="ECO:0000256" key="8">
    <source>
        <dbReference type="ARBA" id="ARBA00037868"/>
    </source>
</evidence>
<evidence type="ECO:0000259" key="11">
    <source>
        <dbReference type="PROSITE" id="PS50195"/>
    </source>
</evidence>
<dbReference type="FunFam" id="3.30.870.10:FF:000036">
    <property type="entry name" value="Phospholipase"/>
    <property type="match status" value="1"/>
</dbReference>
<dbReference type="PROSITE" id="PS50035">
    <property type="entry name" value="PLD"/>
    <property type="match status" value="2"/>
</dbReference>
<dbReference type="FunFam" id="3.30.870.10:FF:000011">
    <property type="entry name" value="Phospholipase"/>
    <property type="match status" value="1"/>
</dbReference>
<dbReference type="CDD" id="cd06895">
    <property type="entry name" value="PX_PLD"/>
    <property type="match status" value="1"/>
</dbReference>
<feature type="domain" description="PX" evidence="11">
    <location>
        <begin position="124"/>
        <end position="292"/>
    </location>
</feature>
<keyword evidence="5 9" id="KW-0442">Lipid degradation</keyword>
<keyword evidence="3" id="KW-0677">Repeat</keyword>
<evidence type="ECO:0000256" key="9">
    <source>
        <dbReference type="PIRNR" id="PIRNR009376"/>
    </source>
</evidence>
<dbReference type="SUPFAM" id="SSF64268">
    <property type="entry name" value="PX domain"/>
    <property type="match status" value="2"/>
</dbReference>
<dbReference type="PANTHER" id="PTHR18896">
    <property type="entry name" value="PHOSPHOLIPASE D"/>
    <property type="match status" value="1"/>
</dbReference>